<feature type="transmembrane region" description="Helical" evidence="8">
    <location>
        <begin position="162"/>
        <end position="182"/>
    </location>
</feature>
<keyword evidence="5 8" id="KW-0472">Membrane</keyword>
<evidence type="ECO:0000259" key="10">
    <source>
        <dbReference type="Pfam" id="PF20519"/>
    </source>
</evidence>
<evidence type="ECO:0000256" key="2">
    <source>
        <dbReference type="ARBA" id="ARBA00007200"/>
    </source>
</evidence>
<dbReference type="EMBL" id="HBHX01073789">
    <property type="protein sequence ID" value="CAE0154950.1"/>
    <property type="molecule type" value="Transcribed_RNA"/>
</dbReference>
<feature type="domain" description="Polycystin" evidence="10">
    <location>
        <begin position="4"/>
        <end position="96"/>
    </location>
</feature>
<feature type="compositionally biased region" description="Basic and acidic residues" evidence="7">
    <location>
        <begin position="382"/>
        <end position="419"/>
    </location>
</feature>
<feature type="transmembrane region" description="Helical" evidence="8">
    <location>
        <begin position="248"/>
        <end position="270"/>
    </location>
</feature>
<dbReference type="InterPro" id="IPR003915">
    <property type="entry name" value="PKD_2"/>
</dbReference>
<keyword evidence="3 8" id="KW-0812">Transmembrane</keyword>
<feature type="compositionally biased region" description="Basic residues" evidence="7">
    <location>
        <begin position="432"/>
        <end position="445"/>
    </location>
</feature>
<name>A0A7S3C5Q7_9EUKA</name>
<dbReference type="Pfam" id="PF20519">
    <property type="entry name" value="Polycystin_dom"/>
    <property type="match status" value="1"/>
</dbReference>
<evidence type="ECO:0000256" key="3">
    <source>
        <dbReference type="ARBA" id="ARBA00022692"/>
    </source>
</evidence>
<evidence type="ECO:0008006" key="12">
    <source>
        <dbReference type="Google" id="ProtNLM"/>
    </source>
</evidence>
<dbReference type="AlphaFoldDB" id="A0A7S3C5Q7"/>
<feature type="transmembrane region" description="Helical" evidence="8">
    <location>
        <begin position="276"/>
        <end position="295"/>
    </location>
</feature>
<keyword evidence="4 8" id="KW-1133">Transmembrane helix</keyword>
<feature type="transmembrane region" description="Helical" evidence="8">
    <location>
        <begin position="124"/>
        <end position="142"/>
    </location>
</feature>
<comment type="similarity">
    <text evidence="2">Belongs to the polycystin family.</text>
</comment>
<evidence type="ECO:0000256" key="1">
    <source>
        <dbReference type="ARBA" id="ARBA00004141"/>
    </source>
</evidence>
<feature type="domain" description="Polycystin cation channel PKD1/PKD2" evidence="9">
    <location>
        <begin position="127"/>
        <end position="338"/>
    </location>
</feature>
<evidence type="ECO:0000256" key="4">
    <source>
        <dbReference type="ARBA" id="ARBA00022989"/>
    </source>
</evidence>
<dbReference type="InterPro" id="IPR013122">
    <property type="entry name" value="PKD1_2_channel"/>
</dbReference>
<dbReference type="InterPro" id="IPR046791">
    <property type="entry name" value="Polycystin_dom"/>
</dbReference>
<proteinExistence type="inferred from homology"/>
<protein>
    <recommendedName>
        <fullName evidence="12">Polycystin cation channel PKD1/PKD2 domain-containing protein</fullName>
    </recommendedName>
</protein>
<evidence type="ECO:0000256" key="8">
    <source>
        <dbReference type="SAM" id="Phobius"/>
    </source>
</evidence>
<evidence type="ECO:0000256" key="5">
    <source>
        <dbReference type="ARBA" id="ARBA00023136"/>
    </source>
</evidence>
<reference evidence="11" key="1">
    <citation type="submission" date="2021-01" db="EMBL/GenBank/DDBJ databases">
        <authorList>
            <person name="Corre E."/>
            <person name="Pelletier E."/>
            <person name="Niang G."/>
            <person name="Scheremetjew M."/>
            <person name="Finn R."/>
            <person name="Kale V."/>
            <person name="Holt S."/>
            <person name="Cochrane G."/>
            <person name="Meng A."/>
            <person name="Brown T."/>
            <person name="Cohen L."/>
        </authorList>
    </citation>
    <scope>NUCLEOTIDE SEQUENCE</scope>
    <source>
        <strain evidence="11">CCMP281</strain>
    </source>
</reference>
<evidence type="ECO:0000256" key="6">
    <source>
        <dbReference type="ARBA" id="ARBA00023180"/>
    </source>
</evidence>
<evidence type="ECO:0000259" key="9">
    <source>
        <dbReference type="Pfam" id="PF08016"/>
    </source>
</evidence>
<accession>A0A7S3C5Q7</accession>
<dbReference type="GO" id="GO:0005509">
    <property type="term" value="F:calcium ion binding"/>
    <property type="evidence" value="ECO:0007669"/>
    <property type="project" value="InterPro"/>
</dbReference>
<feature type="region of interest" description="Disordered" evidence="7">
    <location>
        <begin position="379"/>
        <end position="445"/>
    </location>
</feature>
<comment type="subcellular location">
    <subcellularLocation>
        <location evidence="1">Membrane</location>
        <topology evidence="1">Multi-pass membrane protein</topology>
    </subcellularLocation>
</comment>
<dbReference type="PANTHER" id="PTHR10877">
    <property type="entry name" value="POLYCYSTIN FAMILY MEMBER"/>
    <property type="match status" value="1"/>
</dbReference>
<evidence type="ECO:0000256" key="7">
    <source>
        <dbReference type="SAM" id="MobiDB-lite"/>
    </source>
</evidence>
<dbReference type="InterPro" id="IPR051223">
    <property type="entry name" value="Polycystin"/>
</dbReference>
<dbReference type="Gene3D" id="1.10.287.70">
    <property type="match status" value="1"/>
</dbReference>
<evidence type="ECO:0000313" key="11">
    <source>
        <dbReference type="EMBL" id="CAE0154950.1"/>
    </source>
</evidence>
<dbReference type="GO" id="GO:0016020">
    <property type="term" value="C:membrane"/>
    <property type="evidence" value="ECO:0007669"/>
    <property type="project" value="UniProtKB-SubCell"/>
</dbReference>
<dbReference type="PANTHER" id="PTHR10877:SF183">
    <property type="entry name" value="AT14535P-RELATED"/>
    <property type="match status" value="1"/>
</dbReference>
<feature type="transmembrane region" description="Helical" evidence="8">
    <location>
        <begin position="307"/>
        <end position="331"/>
    </location>
</feature>
<dbReference type="Pfam" id="PF08016">
    <property type="entry name" value="PKD_channel"/>
    <property type="match status" value="1"/>
</dbReference>
<dbReference type="PRINTS" id="PR01433">
    <property type="entry name" value="POLYCYSTIN2"/>
</dbReference>
<keyword evidence="6" id="KW-0325">Glycoprotein</keyword>
<feature type="transmembrane region" description="Helical" evidence="8">
    <location>
        <begin position="202"/>
        <end position="222"/>
    </location>
</feature>
<organism evidence="11">
    <name type="scientific">Haptolina ericina</name>
    <dbReference type="NCBI Taxonomy" id="156174"/>
    <lineage>
        <taxon>Eukaryota</taxon>
        <taxon>Haptista</taxon>
        <taxon>Haptophyta</taxon>
        <taxon>Prymnesiophyceae</taxon>
        <taxon>Prymnesiales</taxon>
        <taxon>Prymnesiaceae</taxon>
        <taxon>Haptolina</taxon>
    </lineage>
</organism>
<sequence length="445" mass="51475">MQKGFTFTTAEQNQLDSTISGEVASYDGSGFVRDLDGRNTTAYVEALSELKANFWVDRQTRAVVVSLNLYNGNYNYYCVSQYLLEFSPGGTVVPSATNNIIDRDIFTSEYFEFPSLLTKAIPEGITYLAVLVYLTTFLMKLYRAKKITGTVRGVMRDLWNILDVVFIGILLLTIFLRVMYYLQDDRTSFDPFLNEYQEMRNIASAYALIFITESATVFICVVKSLKFFALQKDLYLLQMTLGQAFKDLLVFFAMTIILFVGFVVMGLNIFGMQAPSYNTIVNTLGTLFLILLGEFDYAEMNAVSRLWAIIFFIIFVLFMFFVVLNIFLAILNDAYTVVHTQSVWEELEKRKPLSLREKFEVRRAMWRERRNIARLNRMKREKVKEDKKKKKEMEKVLKEKQLMDRIGKQKKKEERKQAETEVAQRGADGAHVGRRARAPKCKPHS</sequence>
<gene>
    <name evidence="11" type="ORF">HERI1096_LOCUS40862</name>
</gene>